<dbReference type="CDD" id="cd16329">
    <property type="entry name" value="LolA_like"/>
    <property type="match status" value="1"/>
</dbReference>
<evidence type="ECO:0000313" key="4">
    <source>
        <dbReference type="EMBL" id="CCF78683.1"/>
    </source>
</evidence>
<feature type="signal peptide" evidence="2">
    <location>
        <begin position="1"/>
        <end position="23"/>
    </location>
</feature>
<evidence type="ECO:0000259" key="3">
    <source>
        <dbReference type="Pfam" id="PF17131"/>
    </source>
</evidence>
<dbReference type="EMBL" id="FO082879">
    <property type="protein sequence ID" value="CCF78683.1"/>
    <property type="molecule type" value="Genomic_DNA"/>
</dbReference>
<reference evidence="4" key="2">
    <citation type="submission" date="2013-02" db="EMBL/GenBank/DDBJ databases">
        <title>EmbRS an orphan two-component system to save Rubrivivax gelatinosus from drowning.</title>
        <authorList>
            <person name="Steunou A."/>
            <person name="Liotenberg S."/>
            <person name="Soler M."/>
            <person name="Briandet R."/>
            <person name="Barbe V."/>
            <person name="Astier C."/>
            <person name="Ouchane S."/>
        </authorList>
    </citation>
    <scope>NUCLEOTIDE SEQUENCE</scope>
    <source>
        <strain evidence="4">S1</strain>
    </source>
</reference>
<name>L8BA60_RUBGE</name>
<dbReference type="InterPro" id="IPR033399">
    <property type="entry name" value="TP_0789-like"/>
</dbReference>
<gene>
    <name evidence="4" type="ORF">RGS1_10388</name>
</gene>
<dbReference type="Pfam" id="PF17131">
    <property type="entry name" value="LolA_like"/>
    <property type="match status" value="1"/>
</dbReference>
<proteinExistence type="predicted"/>
<dbReference type="InterPro" id="IPR011220">
    <property type="entry name" value="UCP028205"/>
</dbReference>
<dbReference type="SUPFAM" id="SSF89392">
    <property type="entry name" value="Prokaryotic lipoproteins and lipoprotein localization factors"/>
    <property type="match status" value="1"/>
</dbReference>
<keyword evidence="1 2" id="KW-0732">Signal</keyword>
<feature type="domain" description="Uncharacterized protein TP-0789" evidence="3">
    <location>
        <begin position="78"/>
        <end position="254"/>
    </location>
</feature>
<dbReference type="PIRSF" id="PIRSF028205">
    <property type="entry name" value="UCP028205"/>
    <property type="match status" value="1"/>
</dbReference>
<reference evidence="4" key="1">
    <citation type="submission" date="2012-02" db="EMBL/GenBank/DDBJ databases">
        <authorList>
            <person name="Genoscope - CEA"/>
        </authorList>
    </citation>
    <scope>NUCLEOTIDE SEQUENCE</scope>
    <source>
        <strain evidence="4">S1</strain>
    </source>
</reference>
<sequence length="259" mass="29143">MIQAMRRRALVAATLLAASLAWGSPDPQQVLVQSDAIRNPGRPFRVGITLTEFQNGKQVDGSSLVTYSRTLEEGGQFASIVQFVAPARDTGKLMLKSGNDLWFYDPSTKASVRLSPQQRLLGQASNGDVVTVNFARDYKASLLAEEELQDGERKTRRTLKLGLAAASEDATYAKIELWVDADNYRPIRGRFFAESGRMLKTVYYRRYQPQMGAERPTEAVIIDGLNPQSVTIMRFTDYTPRNIPSTWLNRDYLPRFQPE</sequence>
<evidence type="ECO:0000256" key="2">
    <source>
        <dbReference type="SAM" id="SignalP"/>
    </source>
</evidence>
<evidence type="ECO:0000256" key="1">
    <source>
        <dbReference type="ARBA" id="ARBA00022729"/>
    </source>
</evidence>
<feature type="chain" id="PRO_5003987169" description="Uncharacterized protein TP-0789 domain-containing protein" evidence="2">
    <location>
        <begin position="24"/>
        <end position="259"/>
    </location>
</feature>
<dbReference type="InterPro" id="IPR029046">
    <property type="entry name" value="LolA/LolB/LppX"/>
</dbReference>
<accession>L8BA60</accession>
<protein>
    <recommendedName>
        <fullName evidence="3">Uncharacterized protein TP-0789 domain-containing protein</fullName>
    </recommendedName>
</protein>
<organism evidence="4">
    <name type="scientific">Rubrivivax gelatinosus S1</name>
    <dbReference type="NCBI Taxonomy" id="1138313"/>
    <lineage>
        <taxon>Bacteria</taxon>
        <taxon>Pseudomonadati</taxon>
        <taxon>Pseudomonadota</taxon>
        <taxon>Betaproteobacteria</taxon>
        <taxon>Burkholderiales</taxon>
        <taxon>Sphaerotilaceae</taxon>
        <taxon>Rubrivivax</taxon>
    </lineage>
</organism>
<dbReference type="Gene3D" id="2.50.20.10">
    <property type="entry name" value="Lipoprotein localisation LolA/LolB/LppX"/>
    <property type="match status" value="1"/>
</dbReference>
<dbReference type="AlphaFoldDB" id="L8BA60"/>